<dbReference type="AlphaFoldDB" id="A0A1T2KZW0"/>
<keyword evidence="2" id="KW-1185">Reference proteome</keyword>
<dbReference type="EMBL" id="MPRL01000095">
    <property type="protein sequence ID" value="OOZ38397.1"/>
    <property type="molecule type" value="Genomic_DNA"/>
</dbReference>
<dbReference type="InterPro" id="IPR029044">
    <property type="entry name" value="Nucleotide-diphossugar_trans"/>
</dbReference>
<protein>
    <recommendedName>
        <fullName evidence="3">Glycosyltransferase 2-like domain-containing protein</fullName>
    </recommendedName>
</protein>
<dbReference type="SUPFAM" id="SSF53448">
    <property type="entry name" value="Nucleotide-diphospho-sugar transferases"/>
    <property type="match status" value="1"/>
</dbReference>
<dbReference type="OrthoDB" id="9153592at2"/>
<organism evidence="1 2">
    <name type="scientific">Solemya pervernicosa gill symbiont</name>
    <dbReference type="NCBI Taxonomy" id="642797"/>
    <lineage>
        <taxon>Bacteria</taxon>
        <taxon>Pseudomonadati</taxon>
        <taxon>Pseudomonadota</taxon>
        <taxon>Gammaproteobacteria</taxon>
        <taxon>sulfur-oxidizing symbionts</taxon>
    </lineage>
</organism>
<sequence length="245" mass="28211">MSVYDWLIMQAFIISWEGQTDNAREIATALAGEVEHIHVIYSSHANTIEEGDGNWVKVPDSWFFGKKFSHGLDLFNGEILLLIQADAQCDDWPQLVRRCRAAFALNKVGVWGPAVDYNAHDYDFSQRIRDRRTLYQAVNIDAVVTAYSRCVVDRLREFSYEHNNLGWGIDWASNCYSRVNNLCVLRDRAIDVVHPRERGYDATEAESQMVLFLDQMTEQEKVQYALLSTYRSVCIAQEHSMQSSQ</sequence>
<dbReference type="Proteomes" id="UP000191110">
    <property type="component" value="Unassembled WGS sequence"/>
</dbReference>
<evidence type="ECO:0000313" key="2">
    <source>
        <dbReference type="Proteomes" id="UP000191110"/>
    </source>
</evidence>
<accession>A0A1T2KZW0</accession>
<dbReference type="RefSeq" id="WP_135622544.1">
    <property type="nucleotide sequence ID" value="NZ_MPRL01000095.1"/>
</dbReference>
<reference evidence="1 2" key="1">
    <citation type="submission" date="2016-11" db="EMBL/GenBank/DDBJ databases">
        <title>Mixed transmission modes and dynamic genome evolution in an obligate animal-bacterial symbiosis.</title>
        <authorList>
            <person name="Russell S.L."/>
            <person name="Corbett-Detig R.B."/>
            <person name="Cavanaugh C.M."/>
        </authorList>
    </citation>
    <scope>NUCLEOTIDE SEQUENCE [LARGE SCALE GENOMIC DNA]</scope>
    <source>
        <strain evidence="1">Sveles-Q1</strain>
    </source>
</reference>
<proteinExistence type="predicted"/>
<gene>
    <name evidence="1" type="ORF">BOW53_15730</name>
</gene>
<evidence type="ECO:0000313" key="1">
    <source>
        <dbReference type="EMBL" id="OOZ38397.1"/>
    </source>
</evidence>
<name>A0A1T2KZW0_9GAMM</name>
<comment type="caution">
    <text evidence="1">The sequence shown here is derived from an EMBL/GenBank/DDBJ whole genome shotgun (WGS) entry which is preliminary data.</text>
</comment>
<evidence type="ECO:0008006" key="3">
    <source>
        <dbReference type="Google" id="ProtNLM"/>
    </source>
</evidence>